<comment type="caution">
    <text evidence="1">The sequence shown here is derived from an EMBL/GenBank/DDBJ whole genome shotgun (WGS) entry which is preliminary data.</text>
</comment>
<accession>A0A4C1WPL2</accession>
<sequence length="81" mass="9096">MVAGKPDHSTPSNMVELGDGRLNVNLSYRFDTAPKHYASSSSPPFAASCFRDTNRRKVSSDRRVALHRYARSLAMINHIFD</sequence>
<name>A0A4C1WPL2_EUMVA</name>
<reference evidence="1 2" key="1">
    <citation type="journal article" date="2019" name="Commun. Biol.">
        <title>The bagworm genome reveals a unique fibroin gene that provides high tensile strength.</title>
        <authorList>
            <person name="Kono N."/>
            <person name="Nakamura H."/>
            <person name="Ohtoshi R."/>
            <person name="Tomita M."/>
            <person name="Numata K."/>
            <person name="Arakawa K."/>
        </authorList>
    </citation>
    <scope>NUCLEOTIDE SEQUENCE [LARGE SCALE GENOMIC DNA]</scope>
</reference>
<evidence type="ECO:0000313" key="2">
    <source>
        <dbReference type="Proteomes" id="UP000299102"/>
    </source>
</evidence>
<proteinExistence type="predicted"/>
<dbReference type="AlphaFoldDB" id="A0A4C1WPL2"/>
<dbReference type="EMBL" id="BGZK01000625">
    <property type="protein sequence ID" value="GBP53436.1"/>
    <property type="molecule type" value="Genomic_DNA"/>
</dbReference>
<gene>
    <name evidence="1" type="ORF">EVAR_17511_1</name>
</gene>
<dbReference type="Proteomes" id="UP000299102">
    <property type="component" value="Unassembled WGS sequence"/>
</dbReference>
<organism evidence="1 2">
    <name type="scientific">Eumeta variegata</name>
    <name type="common">Bagworm moth</name>
    <name type="synonym">Eumeta japonica</name>
    <dbReference type="NCBI Taxonomy" id="151549"/>
    <lineage>
        <taxon>Eukaryota</taxon>
        <taxon>Metazoa</taxon>
        <taxon>Ecdysozoa</taxon>
        <taxon>Arthropoda</taxon>
        <taxon>Hexapoda</taxon>
        <taxon>Insecta</taxon>
        <taxon>Pterygota</taxon>
        <taxon>Neoptera</taxon>
        <taxon>Endopterygota</taxon>
        <taxon>Lepidoptera</taxon>
        <taxon>Glossata</taxon>
        <taxon>Ditrysia</taxon>
        <taxon>Tineoidea</taxon>
        <taxon>Psychidae</taxon>
        <taxon>Oiketicinae</taxon>
        <taxon>Eumeta</taxon>
    </lineage>
</organism>
<evidence type="ECO:0000313" key="1">
    <source>
        <dbReference type="EMBL" id="GBP53436.1"/>
    </source>
</evidence>
<keyword evidence="2" id="KW-1185">Reference proteome</keyword>
<protein>
    <submittedName>
        <fullName evidence="1">Uncharacterized protein</fullName>
    </submittedName>
</protein>